<name>A0A9D1CJS8_9FIRM</name>
<feature type="transmembrane region" description="Helical" evidence="2">
    <location>
        <begin position="40"/>
        <end position="59"/>
    </location>
</feature>
<organism evidence="3 4">
    <name type="scientific">Candidatus Avichristensenella intestinipullorum</name>
    <dbReference type="NCBI Taxonomy" id="2840693"/>
    <lineage>
        <taxon>Bacteria</taxon>
        <taxon>Bacillati</taxon>
        <taxon>Bacillota</taxon>
        <taxon>Clostridia</taxon>
        <taxon>Candidatus Avichristensenella</taxon>
    </lineage>
</organism>
<sequence length="253" mass="28214">MKQTRAGNIVRIALRLLGYQLVFGFISFMIMPALMDANPAIRILLAGVIVAAACLFTFLDGTYQGERDVAMSRRLSKLEAKGVYTPDKEENARRYRPMNGVYAMLLGALPLFSISLYVALTAQPYAYTPQDLPSWLGTYMQRAEVGDALAYAGNLSITTTPTDYLRVAVRFMLFGYLGLAGSLSDAGSLLFDRLSPVLALIVPAMFAIGYLFGPVRFARNQKVVDEAKRRPRKRLKKSVREKQAQNREKKQLI</sequence>
<dbReference type="EMBL" id="DVFI01000081">
    <property type="protein sequence ID" value="HIQ62989.1"/>
    <property type="molecule type" value="Genomic_DNA"/>
</dbReference>
<feature type="transmembrane region" description="Helical" evidence="2">
    <location>
        <begin position="194"/>
        <end position="212"/>
    </location>
</feature>
<keyword evidence="2" id="KW-1133">Transmembrane helix</keyword>
<gene>
    <name evidence="3" type="ORF">IAA66_05310</name>
</gene>
<feature type="compositionally biased region" description="Basic and acidic residues" evidence="1">
    <location>
        <begin position="238"/>
        <end position="253"/>
    </location>
</feature>
<evidence type="ECO:0000256" key="2">
    <source>
        <dbReference type="SAM" id="Phobius"/>
    </source>
</evidence>
<evidence type="ECO:0000256" key="1">
    <source>
        <dbReference type="SAM" id="MobiDB-lite"/>
    </source>
</evidence>
<keyword evidence="2" id="KW-0812">Transmembrane</keyword>
<comment type="caution">
    <text evidence="3">The sequence shown here is derived from an EMBL/GenBank/DDBJ whole genome shotgun (WGS) entry which is preliminary data.</text>
</comment>
<accession>A0A9D1CJS8</accession>
<keyword evidence="2" id="KW-0472">Membrane</keyword>
<evidence type="ECO:0000313" key="4">
    <source>
        <dbReference type="Proteomes" id="UP000886819"/>
    </source>
</evidence>
<feature type="transmembrane region" description="Helical" evidence="2">
    <location>
        <begin position="101"/>
        <end position="120"/>
    </location>
</feature>
<proteinExistence type="predicted"/>
<feature type="transmembrane region" description="Helical" evidence="2">
    <location>
        <begin position="12"/>
        <end position="34"/>
    </location>
</feature>
<reference evidence="3" key="2">
    <citation type="journal article" date="2021" name="PeerJ">
        <title>Extensive microbial diversity within the chicken gut microbiome revealed by metagenomics and culture.</title>
        <authorList>
            <person name="Gilroy R."/>
            <person name="Ravi A."/>
            <person name="Getino M."/>
            <person name="Pursley I."/>
            <person name="Horton D.L."/>
            <person name="Alikhan N.F."/>
            <person name="Baker D."/>
            <person name="Gharbi K."/>
            <person name="Hall N."/>
            <person name="Watson M."/>
            <person name="Adriaenssens E.M."/>
            <person name="Foster-Nyarko E."/>
            <person name="Jarju S."/>
            <person name="Secka A."/>
            <person name="Antonio M."/>
            <person name="Oren A."/>
            <person name="Chaudhuri R.R."/>
            <person name="La Ragione R."/>
            <person name="Hildebrand F."/>
            <person name="Pallen M.J."/>
        </authorList>
    </citation>
    <scope>NUCLEOTIDE SEQUENCE</scope>
    <source>
        <strain evidence="3">ChiHile30-977</strain>
    </source>
</reference>
<dbReference type="AlphaFoldDB" id="A0A9D1CJS8"/>
<dbReference type="Proteomes" id="UP000886819">
    <property type="component" value="Unassembled WGS sequence"/>
</dbReference>
<evidence type="ECO:0000313" key="3">
    <source>
        <dbReference type="EMBL" id="HIQ62989.1"/>
    </source>
</evidence>
<reference evidence="3" key="1">
    <citation type="submission" date="2020-10" db="EMBL/GenBank/DDBJ databases">
        <authorList>
            <person name="Gilroy R."/>
        </authorList>
    </citation>
    <scope>NUCLEOTIDE SEQUENCE</scope>
    <source>
        <strain evidence="3">ChiHile30-977</strain>
    </source>
</reference>
<feature type="region of interest" description="Disordered" evidence="1">
    <location>
        <begin position="228"/>
        <end position="253"/>
    </location>
</feature>
<protein>
    <submittedName>
        <fullName evidence="3">Uncharacterized protein</fullName>
    </submittedName>
</protein>